<evidence type="ECO:0000313" key="4">
    <source>
        <dbReference type="Proteomes" id="UP000092460"/>
    </source>
</evidence>
<feature type="transmembrane region" description="Helical" evidence="2">
    <location>
        <begin position="297"/>
        <end position="318"/>
    </location>
</feature>
<dbReference type="EMBL" id="JXJN01004965">
    <property type="status" value="NOT_ANNOTATED_CDS"/>
    <property type="molecule type" value="Genomic_DNA"/>
</dbReference>
<feature type="region of interest" description="Disordered" evidence="1">
    <location>
        <begin position="201"/>
        <end position="221"/>
    </location>
</feature>
<feature type="transmembrane region" description="Helical" evidence="2">
    <location>
        <begin position="95"/>
        <end position="117"/>
    </location>
</feature>
<evidence type="ECO:0000256" key="2">
    <source>
        <dbReference type="SAM" id="Phobius"/>
    </source>
</evidence>
<evidence type="ECO:0000313" key="3">
    <source>
        <dbReference type="EnsemblMetazoa" id="GPPI011567-PA"/>
    </source>
</evidence>
<feature type="transmembrane region" description="Helical" evidence="2">
    <location>
        <begin position="267"/>
        <end position="285"/>
    </location>
</feature>
<sequence>MKIVEKSASVLADRCANRFESALDCLELRNRFSPFLTQSNNSIIFALRSKIKCTSVHTLAEWEISFIANNHINSLESVFLNLVELKKKGKMIKKFLQIVIFAFYWLCFTPWLFIWAYKRRILNTSPLTMLLIRGTALFFILIIIYWIIHSIFEDCYMRAKIRRKIREVTIRQRLEALENGDIELEAAQRLSTFTRIERAPKKDRRNTKEQEHKLSEDETGKLQKAVSTAALRPSAPPPPYSAIVIENHPSEIGKVNIMTRFSSRCQLLQIIIFSIYWFILFPMIWFVLHPQLFSSNILWSLLFAALLWAVYCLIYALIKYITFKCDQDNAHIDKANDQATELKSIHNDITITDNDANLVAKVDTCPVKRDDNGEIECGASCGEAPNKRFVTSCLLYYDGEDFHL</sequence>
<proteinExistence type="predicted"/>
<accession>A0A1B0AX04</accession>
<keyword evidence="4" id="KW-1185">Reference proteome</keyword>
<evidence type="ECO:0000256" key="1">
    <source>
        <dbReference type="SAM" id="MobiDB-lite"/>
    </source>
</evidence>
<dbReference type="EnsemblMetazoa" id="GPPI011567-RA">
    <property type="protein sequence ID" value="GPPI011567-PA"/>
    <property type="gene ID" value="GPPI011567"/>
</dbReference>
<feature type="transmembrane region" description="Helical" evidence="2">
    <location>
        <begin position="129"/>
        <end position="148"/>
    </location>
</feature>
<reference evidence="4" key="1">
    <citation type="submission" date="2015-01" db="EMBL/GenBank/DDBJ databases">
        <authorList>
            <person name="Aksoy S."/>
            <person name="Warren W."/>
            <person name="Wilson R.K."/>
        </authorList>
    </citation>
    <scope>NUCLEOTIDE SEQUENCE [LARGE SCALE GENOMIC DNA]</scope>
    <source>
        <strain evidence="4">IAEA</strain>
    </source>
</reference>
<keyword evidence="2" id="KW-0472">Membrane</keyword>
<protein>
    <submittedName>
        <fullName evidence="3">Uncharacterized protein</fullName>
    </submittedName>
</protein>
<reference evidence="3" key="2">
    <citation type="submission" date="2020-05" db="UniProtKB">
        <authorList>
            <consortium name="EnsemblMetazoa"/>
        </authorList>
    </citation>
    <scope>IDENTIFICATION</scope>
    <source>
        <strain evidence="3">IAEA</strain>
    </source>
</reference>
<dbReference type="Proteomes" id="UP000092460">
    <property type="component" value="Unassembled WGS sequence"/>
</dbReference>
<dbReference type="VEuPathDB" id="VectorBase:GPPI011567"/>
<dbReference type="AlphaFoldDB" id="A0A1B0AX04"/>
<name>A0A1B0AX04_9MUSC</name>
<keyword evidence="2" id="KW-0812">Transmembrane</keyword>
<organism evidence="3 4">
    <name type="scientific">Glossina palpalis gambiensis</name>
    <dbReference type="NCBI Taxonomy" id="67801"/>
    <lineage>
        <taxon>Eukaryota</taxon>
        <taxon>Metazoa</taxon>
        <taxon>Ecdysozoa</taxon>
        <taxon>Arthropoda</taxon>
        <taxon>Hexapoda</taxon>
        <taxon>Insecta</taxon>
        <taxon>Pterygota</taxon>
        <taxon>Neoptera</taxon>
        <taxon>Endopterygota</taxon>
        <taxon>Diptera</taxon>
        <taxon>Brachycera</taxon>
        <taxon>Muscomorpha</taxon>
        <taxon>Hippoboscoidea</taxon>
        <taxon>Glossinidae</taxon>
        <taxon>Glossina</taxon>
    </lineage>
</organism>
<keyword evidence="2" id="KW-1133">Transmembrane helix</keyword>